<dbReference type="GO" id="GO:0016740">
    <property type="term" value="F:transferase activity"/>
    <property type="evidence" value="ECO:0007669"/>
    <property type="project" value="UniProtKB-KW"/>
</dbReference>
<keyword evidence="5 7" id="KW-0573">Peptidoglycan synthesis</keyword>
<comment type="similarity">
    <text evidence="2">Belongs to the YkuD family.</text>
</comment>
<dbReference type="PROSITE" id="PS52029">
    <property type="entry name" value="LD_TPASE"/>
    <property type="match status" value="1"/>
</dbReference>
<name>A0A3A3G1F1_9BURK</name>
<dbReference type="GO" id="GO:0009252">
    <property type="term" value="P:peptidoglycan biosynthetic process"/>
    <property type="evidence" value="ECO:0007669"/>
    <property type="project" value="UniProtKB-UniPathway"/>
</dbReference>
<dbReference type="GO" id="GO:0071555">
    <property type="term" value="P:cell wall organization"/>
    <property type="evidence" value="ECO:0007669"/>
    <property type="project" value="UniProtKB-UniRule"/>
</dbReference>
<feature type="active site" description="Proton donor/acceptor" evidence="7">
    <location>
        <position position="241"/>
    </location>
</feature>
<evidence type="ECO:0000256" key="4">
    <source>
        <dbReference type="ARBA" id="ARBA00022960"/>
    </source>
</evidence>
<evidence type="ECO:0000313" key="10">
    <source>
        <dbReference type="EMBL" id="RJG01741.1"/>
    </source>
</evidence>
<gene>
    <name evidence="10" type="ORF">D3878_09230</name>
</gene>
<evidence type="ECO:0000256" key="2">
    <source>
        <dbReference type="ARBA" id="ARBA00005992"/>
    </source>
</evidence>
<feature type="active site" description="Nucleophile" evidence="7">
    <location>
        <position position="258"/>
    </location>
</feature>
<dbReference type="OrthoDB" id="9809748at2"/>
<keyword evidence="4 7" id="KW-0133">Cell shape</keyword>
<evidence type="ECO:0000256" key="7">
    <source>
        <dbReference type="PROSITE-ProRule" id="PRU01373"/>
    </source>
</evidence>
<dbReference type="InterPro" id="IPR005490">
    <property type="entry name" value="LD_TPept_cat_dom"/>
</dbReference>
<evidence type="ECO:0000256" key="6">
    <source>
        <dbReference type="ARBA" id="ARBA00023316"/>
    </source>
</evidence>
<evidence type="ECO:0000256" key="5">
    <source>
        <dbReference type="ARBA" id="ARBA00022984"/>
    </source>
</evidence>
<dbReference type="EMBL" id="QYUQ01000002">
    <property type="protein sequence ID" value="RJG01741.1"/>
    <property type="molecule type" value="Genomic_DNA"/>
</dbReference>
<dbReference type="Pfam" id="PF24125">
    <property type="entry name" value="Cds6_C"/>
    <property type="match status" value="1"/>
</dbReference>
<evidence type="ECO:0000259" key="9">
    <source>
        <dbReference type="PROSITE" id="PS52029"/>
    </source>
</evidence>
<keyword evidence="8" id="KW-0732">Signal</keyword>
<dbReference type="SUPFAM" id="SSF141523">
    <property type="entry name" value="L,D-transpeptidase catalytic domain-like"/>
    <property type="match status" value="1"/>
</dbReference>
<evidence type="ECO:0000313" key="11">
    <source>
        <dbReference type="Proteomes" id="UP000266327"/>
    </source>
</evidence>
<evidence type="ECO:0000256" key="8">
    <source>
        <dbReference type="SAM" id="SignalP"/>
    </source>
</evidence>
<dbReference type="Pfam" id="PF03734">
    <property type="entry name" value="YkuD"/>
    <property type="match status" value="1"/>
</dbReference>
<dbReference type="SUPFAM" id="SSF54427">
    <property type="entry name" value="NTF2-like"/>
    <property type="match status" value="1"/>
</dbReference>
<dbReference type="PANTHER" id="PTHR36699:SF1">
    <property type="entry name" value="L,D-TRANSPEPTIDASE YAFK-RELATED"/>
    <property type="match status" value="1"/>
</dbReference>
<comment type="pathway">
    <text evidence="1 7">Cell wall biogenesis; peptidoglycan biosynthesis.</text>
</comment>
<dbReference type="Gene3D" id="3.10.450.50">
    <property type="match status" value="1"/>
</dbReference>
<feature type="chain" id="PRO_5017444694" description="L,D-TPase catalytic domain-containing protein" evidence="8">
    <location>
        <begin position="25"/>
        <end position="410"/>
    </location>
</feature>
<reference evidence="11" key="1">
    <citation type="submission" date="2018-09" db="EMBL/GenBank/DDBJ databases">
        <authorList>
            <person name="Zhu H."/>
        </authorList>
    </citation>
    <scope>NUCLEOTIDE SEQUENCE [LARGE SCALE GENOMIC DNA]</scope>
    <source>
        <strain evidence="11">K1S02-23</strain>
    </source>
</reference>
<feature type="domain" description="L,D-TPase catalytic" evidence="9">
    <location>
        <begin position="148"/>
        <end position="283"/>
    </location>
</feature>
<dbReference type="UniPathway" id="UPA00219"/>
<accession>A0A3A3G1F1</accession>
<sequence>MAATPARMLALSCAFLFTAGHWLASAPALAQARPAQVASAGKAKPDPEALLLEVYKDLGANRLRQAQAKADALVEAYPTFRLGQLIRGDLLQLHTRPISTLGAAPNAPEDKLKSLRDEARARLKWLKEKPDNNLLPRPVLQLRDDQKQVLVVDARRSRLYVYDNQRGRLKFNTDYYISQGKLGINKLKEGDQRTPIGVYYITQRVPGAKLPDFYGTGALPINYPNEWDKLNGRSGSGIWLHGVPSDSYSRPPLSSDGCVVLTNADLNQLYQSVEAGKTPVVIADRVEFVSRPKWESERNLANRLVAEWRRDVESRDAARVMSNYSRQYKSERGESLQTLSGKYQKILKGVKNISMQIKDATYFLYPGRDDLIVATFTQESAIGKTRNSVRKRQYWEKESGHWKIISENNL</sequence>
<dbReference type="InterPro" id="IPR056203">
    <property type="entry name" value="Cds6_C"/>
</dbReference>
<dbReference type="InterPro" id="IPR038063">
    <property type="entry name" value="Transpep_catalytic_dom"/>
</dbReference>
<dbReference type="InterPro" id="IPR032710">
    <property type="entry name" value="NTF2-like_dom_sf"/>
</dbReference>
<keyword evidence="11" id="KW-1185">Reference proteome</keyword>
<dbReference type="Gene3D" id="2.40.440.10">
    <property type="entry name" value="L,D-transpeptidase catalytic domain-like"/>
    <property type="match status" value="1"/>
</dbReference>
<dbReference type="GO" id="GO:0008360">
    <property type="term" value="P:regulation of cell shape"/>
    <property type="evidence" value="ECO:0007669"/>
    <property type="project" value="UniProtKB-UniRule"/>
</dbReference>
<dbReference type="PANTHER" id="PTHR36699">
    <property type="entry name" value="LD-TRANSPEPTIDASE"/>
    <property type="match status" value="1"/>
</dbReference>
<dbReference type="AlphaFoldDB" id="A0A3A3G1F1"/>
<feature type="signal peptide" evidence="8">
    <location>
        <begin position="1"/>
        <end position="24"/>
    </location>
</feature>
<keyword evidence="6 7" id="KW-0961">Cell wall biogenesis/degradation</keyword>
<dbReference type="Proteomes" id="UP000266327">
    <property type="component" value="Unassembled WGS sequence"/>
</dbReference>
<proteinExistence type="inferred from homology"/>
<evidence type="ECO:0000256" key="1">
    <source>
        <dbReference type="ARBA" id="ARBA00004752"/>
    </source>
</evidence>
<evidence type="ECO:0000256" key="3">
    <source>
        <dbReference type="ARBA" id="ARBA00022679"/>
    </source>
</evidence>
<dbReference type="GO" id="GO:0004180">
    <property type="term" value="F:carboxypeptidase activity"/>
    <property type="evidence" value="ECO:0007669"/>
    <property type="project" value="UniProtKB-ARBA"/>
</dbReference>
<keyword evidence="3" id="KW-0808">Transferase</keyword>
<comment type="caution">
    <text evidence="10">The sequence shown here is derived from an EMBL/GenBank/DDBJ whole genome shotgun (WGS) entry which is preliminary data.</text>
</comment>
<organism evidence="10 11">
    <name type="scientific">Noviherbaspirillum sedimenti</name>
    <dbReference type="NCBI Taxonomy" id="2320865"/>
    <lineage>
        <taxon>Bacteria</taxon>
        <taxon>Pseudomonadati</taxon>
        <taxon>Pseudomonadota</taxon>
        <taxon>Betaproteobacteria</taxon>
        <taxon>Burkholderiales</taxon>
        <taxon>Oxalobacteraceae</taxon>
        <taxon>Noviherbaspirillum</taxon>
    </lineage>
</organism>
<protein>
    <recommendedName>
        <fullName evidence="9">L,D-TPase catalytic domain-containing protein</fullName>
    </recommendedName>
</protein>
<dbReference type="CDD" id="cd16913">
    <property type="entry name" value="YkuD_like"/>
    <property type="match status" value="1"/>
</dbReference>